<dbReference type="Proteomes" id="UP000582646">
    <property type="component" value="Unassembled WGS sequence"/>
</dbReference>
<accession>A0A846X7B7</accession>
<organism evidence="1 2">
    <name type="scientific">Tsukamurella spumae</name>
    <dbReference type="NCBI Taxonomy" id="44753"/>
    <lineage>
        <taxon>Bacteria</taxon>
        <taxon>Bacillati</taxon>
        <taxon>Actinomycetota</taxon>
        <taxon>Actinomycetes</taxon>
        <taxon>Mycobacteriales</taxon>
        <taxon>Tsukamurellaceae</taxon>
        <taxon>Tsukamurella</taxon>
    </lineage>
</organism>
<reference evidence="1 2" key="1">
    <citation type="submission" date="2020-04" db="EMBL/GenBank/DDBJ databases">
        <title>MicrobeNet Type strains.</title>
        <authorList>
            <person name="Nicholson A.C."/>
        </authorList>
    </citation>
    <scope>NUCLEOTIDE SEQUENCE [LARGE SCALE GENOMIC DNA]</scope>
    <source>
        <strain evidence="1 2">DSM 44113</strain>
    </source>
</reference>
<sequence length="126" mass="13408">MHVTTTICDPWIERQIHRGALAPGARGMSRDEAAAQYNEANALNPTDDDYLYTPGQAQVVARDALATIGIEVADDARVLLTDGRAGPRAGAYLLNPGQVETAVEQHRLITGESLSADAVIASLPWA</sequence>
<dbReference type="EMBL" id="JAAXOQ010000033">
    <property type="protein sequence ID" value="NKY20465.1"/>
    <property type="molecule type" value="Genomic_DNA"/>
</dbReference>
<evidence type="ECO:0000313" key="2">
    <source>
        <dbReference type="Proteomes" id="UP000582646"/>
    </source>
</evidence>
<name>A0A846X7B7_9ACTN</name>
<comment type="caution">
    <text evidence="1">The sequence shown here is derived from an EMBL/GenBank/DDBJ whole genome shotgun (WGS) entry which is preliminary data.</text>
</comment>
<proteinExistence type="predicted"/>
<keyword evidence="2" id="KW-1185">Reference proteome</keyword>
<dbReference type="AlphaFoldDB" id="A0A846X7B7"/>
<protein>
    <submittedName>
        <fullName evidence="1">Uncharacterized protein</fullName>
    </submittedName>
</protein>
<evidence type="ECO:0000313" key="1">
    <source>
        <dbReference type="EMBL" id="NKY20465.1"/>
    </source>
</evidence>
<gene>
    <name evidence="1" type="ORF">HF999_19075</name>
</gene>